<dbReference type="InterPro" id="IPR039430">
    <property type="entry name" value="Thymidylate_kin-like_dom"/>
</dbReference>
<dbReference type="GO" id="GO:0005524">
    <property type="term" value="F:ATP binding"/>
    <property type="evidence" value="ECO:0007669"/>
    <property type="project" value="UniProtKB-KW"/>
</dbReference>
<evidence type="ECO:0000313" key="6">
    <source>
        <dbReference type="EMBL" id="KGX85213.1"/>
    </source>
</evidence>
<accession>A0A0A5G245</accession>
<dbReference type="PANTHER" id="PTHR10344:SF4">
    <property type="entry name" value="UMP-CMP KINASE 2, MITOCHONDRIAL"/>
    <property type="match status" value="1"/>
</dbReference>
<evidence type="ECO:0000256" key="3">
    <source>
        <dbReference type="ARBA" id="ARBA00022741"/>
    </source>
</evidence>
<evidence type="ECO:0000259" key="5">
    <source>
        <dbReference type="Pfam" id="PF02223"/>
    </source>
</evidence>
<sequence length="227" mass="26212">MTGKFICFEGLDGSGKTTIAKNVAEQLKKTNDKVIFLNKKEVSFNTGYVDNHMSTIKKILWDYAPDDPLGELGDLHWLHLNLSWFSVLEQCKIKPLLNSSYTIIMDNWYYKLFARYTLKNNFDQELTKKSFQSLLKPDITIFLDVDPYVAVKRRDNISITESGNMDGLNGKTTTNFITYQSMVRGVLNDFCNEQKWKKFFIDHNTEEEITNKACKILSMENLQGSVT</sequence>
<dbReference type="AlphaFoldDB" id="A0A0A5G245"/>
<dbReference type="GO" id="GO:0004798">
    <property type="term" value="F:dTMP kinase activity"/>
    <property type="evidence" value="ECO:0007669"/>
    <property type="project" value="TreeGrafter"/>
</dbReference>
<keyword evidence="3" id="KW-0547">Nucleotide-binding</keyword>
<gene>
    <name evidence="6" type="ORF">N784_09965</name>
</gene>
<dbReference type="GO" id="GO:0006227">
    <property type="term" value="P:dUDP biosynthetic process"/>
    <property type="evidence" value="ECO:0007669"/>
    <property type="project" value="TreeGrafter"/>
</dbReference>
<comment type="caution">
    <text evidence="6">The sequence shown here is derived from an EMBL/GenBank/DDBJ whole genome shotgun (WGS) entry which is preliminary data.</text>
</comment>
<organism evidence="6 7">
    <name type="scientific">Pontibacillus litoralis JSM 072002</name>
    <dbReference type="NCBI Taxonomy" id="1385512"/>
    <lineage>
        <taxon>Bacteria</taxon>
        <taxon>Bacillati</taxon>
        <taxon>Bacillota</taxon>
        <taxon>Bacilli</taxon>
        <taxon>Bacillales</taxon>
        <taxon>Bacillaceae</taxon>
        <taxon>Pontibacillus</taxon>
    </lineage>
</organism>
<dbReference type="EMBL" id="AVPG01000025">
    <property type="protein sequence ID" value="KGX85213.1"/>
    <property type="molecule type" value="Genomic_DNA"/>
</dbReference>
<dbReference type="OrthoDB" id="117677at2"/>
<dbReference type="GO" id="GO:0006235">
    <property type="term" value="P:dTTP biosynthetic process"/>
    <property type="evidence" value="ECO:0007669"/>
    <property type="project" value="TreeGrafter"/>
</dbReference>
<protein>
    <recommendedName>
        <fullName evidence="2">Thymidylate kinase</fullName>
    </recommendedName>
</protein>
<dbReference type="PANTHER" id="PTHR10344">
    <property type="entry name" value="THYMIDYLATE KINASE"/>
    <property type="match status" value="1"/>
</dbReference>
<dbReference type="STRING" id="1385512.N784_09965"/>
<dbReference type="GO" id="GO:0005737">
    <property type="term" value="C:cytoplasm"/>
    <property type="evidence" value="ECO:0007669"/>
    <property type="project" value="TreeGrafter"/>
</dbReference>
<dbReference type="RefSeq" id="WP_052127325.1">
    <property type="nucleotide sequence ID" value="NZ_AVPG01000025.1"/>
</dbReference>
<dbReference type="GO" id="GO:0006233">
    <property type="term" value="P:dTDP biosynthetic process"/>
    <property type="evidence" value="ECO:0007669"/>
    <property type="project" value="TreeGrafter"/>
</dbReference>
<reference evidence="6 7" key="1">
    <citation type="submission" date="2013-08" db="EMBL/GenBank/DDBJ databases">
        <authorList>
            <person name="Huang J."/>
            <person name="Wang G."/>
        </authorList>
    </citation>
    <scope>NUCLEOTIDE SEQUENCE [LARGE SCALE GENOMIC DNA]</scope>
    <source>
        <strain evidence="6 7">JSM 072002</strain>
    </source>
</reference>
<dbReference type="SUPFAM" id="SSF52540">
    <property type="entry name" value="P-loop containing nucleoside triphosphate hydrolases"/>
    <property type="match status" value="1"/>
</dbReference>
<name>A0A0A5G245_9BACI</name>
<dbReference type="Pfam" id="PF02223">
    <property type="entry name" value="Thymidylate_kin"/>
    <property type="match status" value="1"/>
</dbReference>
<dbReference type="Proteomes" id="UP000030401">
    <property type="component" value="Unassembled WGS sequence"/>
</dbReference>
<evidence type="ECO:0000256" key="4">
    <source>
        <dbReference type="ARBA" id="ARBA00022840"/>
    </source>
</evidence>
<comment type="similarity">
    <text evidence="1">Belongs to the thymidylate kinase family.</text>
</comment>
<dbReference type="eggNOG" id="COG0125">
    <property type="taxonomic scope" value="Bacteria"/>
</dbReference>
<keyword evidence="4" id="KW-0067">ATP-binding</keyword>
<dbReference type="Gene3D" id="3.40.50.300">
    <property type="entry name" value="P-loop containing nucleotide triphosphate hydrolases"/>
    <property type="match status" value="1"/>
</dbReference>
<evidence type="ECO:0000256" key="2">
    <source>
        <dbReference type="ARBA" id="ARBA00017144"/>
    </source>
</evidence>
<proteinExistence type="inferred from homology"/>
<feature type="domain" description="Thymidylate kinase-like" evidence="5">
    <location>
        <begin position="8"/>
        <end position="155"/>
    </location>
</feature>
<evidence type="ECO:0000313" key="7">
    <source>
        <dbReference type="Proteomes" id="UP000030401"/>
    </source>
</evidence>
<keyword evidence="7" id="KW-1185">Reference proteome</keyword>
<evidence type="ECO:0000256" key="1">
    <source>
        <dbReference type="ARBA" id="ARBA00009776"/>
    </source>
</evidence>
<dbReference type="InterPro" id="IPR027417">
    <property type="entry name" value="P-loop_NTPase"/>
</dbReference>